<protein>
    <submittedName>
        <fullName evidence="1">Uncharacterized protein</fullName>
    </submittedName>
</protein>
<organism evidence="1 2">
    <name type="scientific">Araneus ventricosus</name>
    <name type="common">Orbweaver spider</name>
    <name type="synonym">Epeira ventricosa</name>
    <dbReference type="NCBI Taxonomy" id="182803"/>
    <lineage>
        <taxon>Eukaryota</taxon>
        <taxon>Metazoa</taxon>
        <taxon>Ecdysozoa</taxon>
        <taxon>Arthropoda</taxon>
        <taxon>Chelicerata</taxon>
        <taxon>Arachnida</taxon>
        <taxon>Araneae</taxon>
        <taxon>Araneomorphae</taxon>
        <taxon>Entelegynae</taxon>
        <taxon>Araneoidea</taxon>
        <taxon>Araneidae</taxon>
        <taxon>Araneus</taxon>
    </lineage>
</organism>
<gene>
    <name evidence="1" type="ORF">AVEN_53022_1</name>
</gene>
<comment type="caution">
    <text evidence="1">The sequence shown here is derived from an EMBL/GenBank/DDBJ whole genome shotgun (WGS) entry which is preliminary data.</text>
</comment>
<dbReference type="EMBL" id="BGPR01001299">
    <property type="protein sequence ID" value="GBM50448.1"/>
    <property type="molecule type" value="Genomic_DNA"/>
</dbReference>
<sequence length="110" mass="12599">MQVGIQKNPHETTLVPVPREARIDISLKLQSTFSSFARRLLINQNDISFHKASKARRPSFILSYWNFHTGRIGKPGLTKVHLCILLRILPCPLPDILVNLSIYTCVRKHL</sequence>
<name>A0A4Y2GCX1_ARAVE</name>
<keyword evidence="2" id="KW-1185">Reference proteome</keyword>
<evidence type="ECO:0000313" key="2">
    <source>
        <dbReference type="Proteomes" id="UP000499080"/>
    </source>
</evidence>
<dbReference type="AlphaFoldDB" id="A0A4Y2GCX1"/>
<proteinExistence type="predicted"/>
<reference evidence="1 2" key="1">
    <citation type="journal article" date="2019" name="Sci. Rep.">
        <title>Orb-weaving spider Araneus ventricosus genome elucidates the spidroin gene catalogue.</title>
        <authorList>
            <person name="Kono N."/>
            <person name="Nakamura H."/>
            <person name="Ohtoshi R."/>
            <person name="Moran D.A.P."/>
            <person name="Shinohara A."/>
            <person name="Yoshida Y."/>
            <person name="Fujiwara M."/>
            <person name="Mori M."/>
            <person name="Tomita M."/>
            <person name="Arakawa K."/>
        </authorList>
    </citation>
    <scope>NUCLEOTIDE SEQUENCE [LARGE SCALE GENOMIC DNA]</scope>
</reference>
<dbReference type="Proteomes" id="UP000499080">
    <property type="component" value="Unassembled WGS sequence"/>
</dbReference>
<evidence type="ECO:0000313" key="1">
    <source>
        <dbReference type="EMBL" id="GBM50448.1"/>
    </source>
</evidence>
<accession>A0A4Y2GCX1</accession>